<organism evidence="1 2">
    <name type="scientific">Cinara cedri</name>
    <dbReference type="NCBI Taxonomy" id="506608"/>
    <lineage>
        <taxon>Eukaryota</taxon>
        <taxon>Metazoa</taxon>
        <taxon>Ecdysozoa</taxon>
        <taxon>Arthropoda</taxon>
        <taxon>Hexapoda</taxon>
        <taxon>Insecta</taxon>
        <taxon>Pterygota</taxon>
        <taxon>Neoptera</taxon>
        <taxon>Paraneoptera</taxon>
        <taxon>Hemiptera</taxon>
        <taxon>Sternorrhyncha</taxon>
        <taxon>Aphidomorpha</taxon>
        <taxon>Aphidoidea</taxon>
        <taxon>Aphididae</taxon>
        <taxon>Lachninae</taxon>
        <taxon>Cinara</taxon>
    </lineage>
</organism>
<evidence type="ECO:0000313" key="2">
    <source>
        <dbReference type="Proteomes" id="UP000325440"/>
    </source>
</evidence>
<dbReference type="OrthoDB" id="6629531at2759"/>
<dbReference type="Proteomes" id="UP000325440">
    <property type="component" value="Unassembled WGS sequence"/>
</dbReference>
<gene>
    <name evidence="1" type="ORF">CINCED_3A005087</name>
</gene>
<protein>
    <submittedName>
        <fullName evidence="1">Uncharacterized protein</fullName>
    </submittedName>
</protein>
<proteinExistence type="predicted"/>
<dbReference type="EMBL" id="CABPRJ010002368">
    <property type="protein sequence ID" value="VVC43292.1"/>
    <property type="molecule type" value="Genomic_DNA"/>
</dbReference>
<name>A0A5E4NL96_9HEMI</name>
<accession>A0A5E4NL96</accession>
<keyword evidence="2" id="KW-1185">Reference proteome</keyword>
<dbReference type="AlphaFoldDB" id="A0A5E4NL96"/>
<sequence length="201" mass="24036">MRKKPFEIKVYKTIYNNAFGTLHDKYINNQFIIQDTSFMDPRNYQKIKQPKFIFPEKSMVKIVEIVGVDILIVQCQLVGFARNYDAIVNACLIQNYEEFRDIYLNEYRSREIQMQTWSQCLNVQKITHNTNYREHFAYWAMRFHHLEILNVSDEEIIRNIACHYPEYIRALLISLSKRTILAAMKRAPNKQPIKQFTNANT</sequence>
<reference evidence="1 2" key="1">
    <citation type="submission" date="2019-08" db="EMBL/GenBank/DDBJ databases">
        <authorList>
            <person name="Alioto T."/>
            <person name="Alioto T."/>
            <person name="Gomez Garrido J."/>
        </authorList>
    </citation>
    <scope>NUCLEOTIDE SEQUENCE [LARGE SCALE GENOMIC DNA]</scope>
</reference>
<evidence type="ECO:0000313" key="1">
    <source>
        <dbReference type="EMBL" id="VVC43292.1"/>
    </source>
</evidence>